<dbReference type="EMBL" id="DWYZ01000174">
    <property type="protein sequence ID" value="HJB28983.1"/>
    <property type="molecule type" value="Genomic_DNA"/>
</dbReference>
<dbReference type="Pfam" id="PF00486">
    <property type="entry name" value="Trans_reg_C"/>
    <property type="match status" value="1"/>
</dbReference>
<dbReference type="GO" id="GO:0005829">
    <property type="term" value="C:cytosol"/>
    <property type="evidence" value="ECO:0007669"/>
    <property type="project" value="TreeGrafter"/>
</dbReference>
<evidence type="ECO:0000313" key="16">
    <source>
        <dbReference type="EMBL" id="HJB28983.1"/>
    </source>
</evidence>
<keyword evidence="8" id="KW-0804">Transcription</keyword>
<dbReference type="CDD" id="cd17574">
    <property type="entry name" value="REC_OmpR"/>
    <property type="match status" value="1"/>
</dbReference>
<dbReference type="GO" id="GO:0000156">
    <property type="term" value="F:phosphorelay response regulator activity"/>
    <property type="evidence" value="ECO:0007669"/>
    <property type="project" value="TreeGrafter"/>
</dbReference>
<evidence type="ECO:0000259" key="15">
    <source>
        <dbReference type="PROSITE" id="PS51755"/>
    </source>
</evidence>
<feature type="domain" description="Response regulatory" evidence="14">
    <location>
        <begin position="3"/>
        <end position="117"/>
    </location>
</feature>
<evidence type="ECO:0000256" key="12">
    <source>
        <dbReference type="PROSITE-ProRule" id="PRU00169"/>
    </source>
</evidence>
<dbReference type="GO" id="GO:0006355">
    <property type="term" value="P:regulation of DNA-templated transcription"/>
    <property type="evidence" value="ECO:0007669"/>
    <property type="project" value="InterPro"/>
</dbReference>
<dbReference type="PROSITE" id="PS50110">
    <property type="entry name" value="RESPONSE_REGULATORY"/>
    <property type="match status" value="1"/>
</dbReference>
<protein>
    <recommendedName>
        <fullName evidence="11">Heme response regulator HssR</fullName>
    </recommendedName>
    <alternativeName>
        <fullName evidence="2">Stage 0 sporulation protein A homolog</fullName>
    </alternativeName>
</protein>
<comment type="caution">
    <text evidence="16">The sequence shown here is derived from an EMBL/GenBank/DDBJ whole genome shotgun (WGS) entry which is preliminary data.</text>
</comment>
<evidence type="ECO:0000256" key="2">
    <source>
        <dbReference type="ARBA" id="ARBA00018672"/>
    </source>
</evidence>
<dbReference type="InterPro" id="IPR011006">
    <property type="entry name" value="CheY-like_superfamily"/>
</dbReference>
<dbReference type="InterPro" id="IPR001789">
    <property type="entry name" value="Sig_transdc_resp-reg_receiver"/>
</dbReference>
<evidence type="ECO:0000256" key="9">
    <source>
        <dbReference type="ARBA" id="ARBA00024867"/>
    </source>
</evidence>
<proteinExistence type="predicted"/>
<feature type="DNA-binding region" description="OmpR/PhoB-type" evidence="13">
    <location>
        <begin position="125"/>
        <end position="222"/>
    </location>
</feature>
<dbReference type="PROSITE" id="PS51755">
    <property type="entry name" value="OMPR_PHOB"/>
    <property type="match status" value="1"/>
</dbReference>
<keyword evidence="4" id="KW-0805">Transcription regulation</keyword>
<dbReference type="InterPro" id="IPR001867">
    <property type="entry name" value="OmpR/PhoB-type_DNA-bd"/>
</dbReference>
<dbReference type="InterPro" id="IPR036388">
    <property type="entry name" value="WH-like_DNA-bd_sf"/>
</dbReference>
<comment type="subcellular location">
    <subcellularLocation>
        <location evidence="1">Cytoplasm</location>
    </subcellularLocation>
</comment>
<dbReference type="Proteomes" id="UP000823842">
    <property type="component" value="Unassembled WGS sequence"/>
</dbReference>
<comment type="function">
    <text evidence="9">May play the central regulatory role in sporulation. It may be an element of the effector pathway responsible for the activation of sporulation genes in response to nutritional stress. Spo0A may act in concert with spo0H (a sigma factor) to control the expression of some genes that are critical to the sporulation process.</text>
</comment>
<keyword evidence="3" id="KW-0963">Cytoplasm</keyword>
<keyword evidence="7" id="KW-0010">Activator</keyword>
<evidence type="ECO:0000256" key="4">
    <source>
        <dbReference type="ARBA" id="ARBA00023015"/>
    </source>
</evidence>
<dbReference type="GO" id="GO:0032993">
    <property type="term" value="C:protein-DNA complex"/>
    <property type="evidence" value="ECO:0007669"/>
    <property type="project" value="TreeGrafter"/>
</dbReference>
<evidence type="ECO:0000256" key="10">
    <source>
        <dbReference type="ARBA" id="ARBA00037471"/>
    </source>
</evidence>
<evidence type="ECO:0000256" key="11">
    <source>
        <dbReference type="ARBA" id="ARBA00039976"/>
    </source>
</evidence>
<dbReference type="Pfam" id="PF00072">
    <property type="entry name" value="Response_reg"/>
    <property type="match status" value="1"/>
</dbReference>
<dbReference type="Gene3D" id="3.40.50.2300">
    <property type="match status" value="1"/>
</dbReference>
<evidence type="ECO:0000256" key="1">
    <source>
        <dbReference type="ARBA" id="ARBA00004496"/>
    </source>
</evidence>
<dbReference type="AlphaFoldDB" id="A0A9D2LUK2"/>
<reference evidence="16" key="1">
    <citation type="journal article" date="2021" name="PeerJ">
        <title>Extensive microbial diversity within the chicken gut microbiome revealed by metagenomics and culture.</title>
        <authorList>
            <person name="Gilroy R."/>
            <person name="Ravi A."/>
            <person name="Getino M."/>
            <person name="Pursley I."/>
            <person name="Horton D.L."/>
            <person name="Alikhan N.F."/>
            <person name="Baker D."/>
            <person name="Gharbi K."/>
            <person name="Hall N."/>
            <person name="Watson M."/>
            <person name="Adriaenssens E.M."/>
            <person name="Foster-Nyarko E."/>
            <person name="Jarju S."/>
            <person name="Secka A."/>
            <person name="Antonio M."/>
            <person name="Oren A."/>
            <person name="Chaudhuri R.R."/>
            <person name="La Ragione R."/>
            <person name="Hildebrand F."/>
            <person name="Pallen M.J."/>
        </authorList>
    </citation>
    <scope>NUCLEOTIDE SEQUENCE</scope>
    <source>
        <strain evidence="16">ChiSjej1B19-5720</strain>
    </source>
</reference>
<evidence type="ECO:0000313" key="17">
    <source>
        <dbReference type="Proteomes" id="UP000823842"/>
    </source>
</evidence>
<dbReference type="Gene3D" id="1.10.10.10">
    <property type="entry name" value="Winged helix-like DNA-binding domain superfamily/Winged helix DNA-binding domain"/>
    <property type="match status" value="1"/>
</dbReference>
<comment type="function">
    <text evidence="10">Member of the two-component regulatory system HssS/HssR involved in intracellular heme homeostasis and tempering of staphylococcal virulence. Phosphorylated HssR binds to a direct repeat sequence within hrtAB promoter and activates the expression of hrtAB, an efflux pump, in response to extracellular heme, hemin, hemoglobin or blood.</text>
</comment>
<evidence type="ECO:0000256" key="3">
    <source>
        <dbReference type="ARBA" id="ARBA00022490"/>
    </source>
</evidence>
<keyword evidence="5" id="KW-0843">Virulence</keyword>
<keyword evidence="6 13" id="KW-0238">DNA-binding</keyword>
<evidence type="ECO:0000256" key="5">
    <source>
        <dbReference type="ARBA" id="ARBA00023026"/>
    </source>
</evidence>
<keyword evidence="12" id="KW-0597">Phosphoprotein</keyword>
<dbReference type="SUPFAM" id="SSF52172">
    <property type="entry name" value="CheY-like"/>
    <property type="match status" value="1"/>
</dbReference>
<dbReference type="CDD" id="cd00383">
    <property type="entry name" value="trans_reg_C"/>
    <property type="match status" value="1"/>
</dbReference>
<dbReference type="SMART" id="SM00448">
    <property type="entry name" value="REC"/>
    <property type="match status" value="1"/>
</dbReference>
<dbReference type="GO" id="GO:0000976">
    <property type="term" value="F:transcription cis-regulatory region binding"/>
    <property type="evidence" value="ECO:0007669"/>
    <property type="project" value="TreeGrafter"/>
</dbReference>
<evidence type="ECO:0000256" key="13">
    <source>
        <dbReference type="PROSITE-ProRule" id="PRU01091"/>
    </source>
</evidence>
<name>A0A9D2LUK2_9FIRM</name>
<dbReference type="PANTHER" id="PTHR48111:SF49">
    <property type="entry name" value="HEME RESPONSE REGULATOR HSSR"/>
    <property type="match status" value="1"/>
</dbReference>
<evidence type="ECO:0000256" key="6">
    <source>
        <dbReference type="ARBA" id="ARBA00023125"/>
    </source>
</evidence>
<gene>
    <name evidence="16" type="ORF">IAA06_09365</name>
</gene>
<organism evidence="16 17">
    <name type="scientific">Candidatus Blautia faecavium</name>
    <dbReference type="NCBI Taxonomy" id="2838487"/>
    <lineage>
        <taxon>Bacteria</taxon>
        <taxon>Bacillati</taxon>
        <taxon>Bacillota</taxon>
        <taxon>Clostridia</taxon>
        <taxon>Lachnospirales</taxon>
        <taxon>Lachnospiraceae</taxon>
        <taxon>Blautia</taxon>
    </lineage>
</organism>
<accession>A0A9D2LUK2</accession>
<reference evidence="16" key="2">
    <citation type="submission" date="2021-04" db="EMBL/GenBank/DDBJ databases">
        <authorList>
            <person name="Gilroy R."/>
        </authorList>
    </citation>
    <scope>NUCLEOTIDE SEQUENCE</scope>
    <source>
        <strain evidence="16">ChiSjej1B19-5720</strain>
    </source>
</reference>
<evidence type="ECO:0000259" key="14">
    <source>
        <dbReference type="PROSITE" id="PS50110"/>
    </source>
</evidence>
<dbReference type="PANTHER" id="PTHR48111">
    <property type="entry name" value="REGULATOR OF RPOS"/>
    <property type="match status" value="1"/>
</dbReference>
<evidence type="ECO:0000256" key="8">
    <source>
        <dbReference type="ARBA" id="ARBA00023163"/>
    </source>
</evidence>
<evidence type="ECO:0000256" key="7">
    <source>
        <dbReference type="ARBA" id="ARBA00023159"/>
    </source>
</evidence>
<dbReference type="InterPro" id="IPR039420">
    <property type="entry name" value="WalR-like"/>
</dbReference>
<feature type="modified residue" description="4-aspartylphosphate" evidence="12">
    <location>
        <position position="52"/>
    </location>
</feature>
<sequence length="225" mass="26157">MFNILVVEDNADMRELFCTVLSDSGYHAIPALDGMDALDIMDKEYIDLIVADIMMPNMDGYELTRSLRAANYDLPILMVTAKDQFEDIQRGFRSGTDDYMVKPINVKELVLRVEALLRRAKISSEKKIVVGSTVLNYDALTVTFHGQENTLPQKEFYLLYKLLSYPNKIFTRQQLMDEIWGMFSETDERTVNTHINRLRERFRDCEDFQIVTVRELGYKAVKNIE</sequence>
<feature type="domain" description="OmpR/PhoB-type" evidence="15">
    <location>
        <begin position="125"/>
        <end position="222"/>
    </location>
</feature>
<dbReference type="SMART" id="SM00862">
    <property type="entry name" value="Trans_reg_C"/>
    <property type="match status" value="1"/>
</dbReference>